<dbReference type="SUPFAM" id="SSF52540">
    <property type="entry name" value="P-loop containing nucleoside triphosphate hydrolases"/>
    <property type="match status" value="1"/>
</dbReference>
<dbReference type="Proteomes" id="UP001530315">
    <property type="component" value="Unassembled WGS sequence"/>
</dbReference>
<evidence type="ECO:0000313" key="2">
    <source>
        <dbReference type="EMBL" id="KAL3764541.1"/>
    </source>
</evidence>
<feature type="non-terminal residue" evidence="2">
    <location>
        <position position="1"/>
    </location>
</feature>
<sequence length="163" mass="18309">GSLCRNPRIRFQGFYSSPNASEPLLIKCFEHPSEVQHECIPQAVLGMDIVCQAKSGMGKTAVFVLATLHQLILNVFLRGKSGKVLKYLPEVKTAVFYGGVAIKTNRMCSRTIVLTSWWVLRTRVGTSEEKDLKLDHIKHFVLDECDRILSLWICVVTSRKSSA</sequence>
<name>A0ABD3MRF8_9STRA</name>
<evidence type="ECO:0000259" key="1">
    <source>
        <dbReference type="Pfam" id="PF00270"/>
    </source>
</evidence>
<proteinExistence type="predicted"/>
<feature type="domain" description="DEAD/DEAH-box helicase" evidence="1">
    <location>
        <begin position="34"/>
        <end position="77"/>
    </location>
</feature>
<dbReference type="PANTHER" id="PTHR47958">
    <property type="entry name" value="ATP-DEPENDENT RNA HELICASE DBP3"/>
    <property type="match status" value="1"/>
</dbReference>
<keyword evidence="3" id="KW-1185">Reference proteome</keyword>
<evidence type="ECO:0000313" key="3">
    <source>
        <dbReference type="Proteomes" id="UP001530315"/>
    </source>
</evidence>
<dbReference type="EMBL" id="JALLAZ020001770">
    <property type="protein sequence ID" value="KAL3764541.1"/>
    <property type="molecule type" value="Genomic_DNA"/>
</dbReference>
<dbReference type="Pfam" id="PF00270">
    <property type="entry name" value="DEAD"/>
    <property type="match status" value="1"/>
</dbReference>
<gene>
    <name evidence="2" type="ORF">ACHAW5_004805</name>
</gene>
<dbReference type="AlphaFoldDB" id="A0ABD3MRF8"/>
<protein>
    <recommendedName>
        <fullName evidence="1">DEAD/DEAH-box helicase domain-containing protein</fullName>
    </recommendedName>
</protein>
<dbReference type="InterPro" id="IPR027417">
    <property type="entry name" value="P-loop_NTPase"/>
</dbReference>
<dbReference type="Gene3D" id="3.40.50.300">
    <property type="entry name" value="P-loop containing nucleotide triphosphate hydrolases"/>
    <property type="match status" value="2"/>
</dbReference>
<reference evidence="2 3" key="1">
    <citation type="submission" date="2024-10" db="EMBL/GenBank/DDBJ databases">
        <title>Updated reference genomes for cyclostephanoid diatoms.</title>
        <authorList>
            <person name="Roberts W.R."/>
            <person name="Alverson A.J."/>
        </authorList>
    </citation>
    <scope>NUCLEOTIDE SEQUENCE [LARGE SCALE GENOMIC DNA]</scope>
    <source>
        <strain evidence="2 3">AJA276-08</strain>
    </source>
</reference>
<accession>A0ABD3MRF8</accession>
<dbReference type="InterPro" id="IPR011545">
    <property type="entry name" value="DEAD/DEAH_box_helicase_dom"/>
</dbReference>
<comment type="caution">
    <text evidence="2">The sequence shown here is derived from an EMBL/GenBank/DDBJ whole genome shotgun (WGS) entry which is preliminary data.</text>
</comment>
<organism evidence="2 3">
    <name type="scientific">Stephanodiscus triporus</name>
    <dbReference type="NCBI Taxonomy" id="2934178"/>
    <lineage>
        <taxon>Eukaryota</taxon>
        <taxon>Sar</taxon>
        <taxon>Stramenopiles</taxon>
        <taxon>Ochrophyta</taxon>
        <taxon>Bacillariophyta</taxon>
        <taxon>Coscinodiscophyceae</taxon>
        <taxon>Thalassiosirophycidae</taxon>
        <taxon>Stephanodiscales</taxon>
        <taxon>Stephanodiscaceae</taxon>
        <taxon>Stephanodiscus</taxon>
    </lineage>
</organism>